<dbReference type="AlphaFoldDB" id="A0AA36JGN0"/>
<protein>
    <submittedName>
        <fullName evidence="2">Uncharacterized protein</fullName>
    </submittedName>
</protein>
<dbReference type="EMBL" id="CAUJNA010003550">
    <property type="protein sequence ID" value="CAJ1404653.1"/>
    <property type="molecule type" value="Genomic_DNA"/>
</dbReference>
<name>A0AA36JGN0_9DINO</name>
<gene>
    <name evidence="2" type="ORF">EVOR1521_LOCUS27059</name>
</gene>
<proteinExistence type="predicted"/>
<evidence type="ECO:0000313" key="2">
    <source>
        <dbReference type="EMBL" id="CAJ1404653.1"/>
    </source>
</evidence>
<evidence type="ECO:0000256" key="1">
    <source>
        <dbReference type="SAM" id="MobiDB-lite"/>
    </source>
</evidence>
<keyword evidence="3" id="KW-1185">Reference proteome</keyword>
<reference evidence="2" key="1">
    <citation type="submission" date="2023-08" db="EMBL/GenBank/DDBJ databases">
        <authorList>
            <person name="Chen Y."/>
            <person name="Shah S."/>
            <person name="Dougan E. K."/>
            <person name="Thang M."/>
            <person name="Chan C."/>
        </authorList>
    </citation>
    <scope>NUCLEOTIDE SEQUENCE</scope>
</reference>
<comment type="caution">
    <text evidence="2">The sequence shown here is derived from an EMBL/GenBank/DDBJ whole genome shotgun (WGS) entry which is preliminary data.</text>
</comment>
<organism evidence="2 3">
    <name type="scientific">Effrenium voratum</name>
    <dbReference type="NCBI Taxonomy" id="2562239"/>
    <lineage>
        <taxon>Eukaryota</taxon>
        <taxon>Sar</taxon>
        <taxon>Alveolata</taxon>
        <taxon>Dinophyceae</taxon>
        <taxon>Suessiales</taxon>
        <taxon>Symbiodiniaceae</taxon>
        <taxon>Effrenium</taxon>
    </lineage>
</organism>
<accession>A0AA36JGN0</accession>
<dbReference type="Proteomes" id="UP001178507">
    <property type="component" value="Unassembled WGS sequence"/>
</dbReference>
<sequence>MGPFLDITYASRAGTLLGEISPSQKPGADFLDDGFPPGAPDVPRARPRLISPQSTFYEDTEDLPDDRPAKPDRATHELYLEEDVQNKPKNLEMSVELKRRGAFGLDSLAGRRVIRADLGEAVPRRSTSEGRYGVTL</sequence>
<feature type="region of interest" description="Disordered" evidence="1">
    <location>
        <begin position="18"/>
        <end position="72"/>
    </location>
</feature>
<evidence type="ECO:0000313" key="3">
    <source>
        <dbReference type="Proteomes" id="UP001178507"/>
    </source>
</evidence>